<dbReference type="Gene3D" id="3.40.50.880">
    <property type="match status" value="1"/>
</dbReference>
<dbReference type="CDD" id="cd01741">
    <property type="entry name" value="GATase1_1"/>
    <property type="match status" value="1"/>
</dbReference>
<dbReference type="PROSITE" id="PS51273">
    <property type="entry name" value="GATASE_TYPE_1"/>
    <property type="match status" value="1"/>
</dbReference>
<evidence type="ECO:0000313" key="2">
    <source>
        <dbReference type="EMBL" id="ATX80148.1"/>
    </source>
</evidence>
<gene>
    <name evidence="2" type="ORF">Ga0123461_1735</name>
</gene>
<dbReference type="EMBL" id="CP018799">
    <property type="protein sequence ID" value="ATX80148.1"/>
    <property type="molecule type" value="Genomic_DNA"/>
</dbReference>
<feature type="domain" description="Glutamine amidotransferase" evidence="1">
    <location>
        <begin position="42"/>
        <end position="180"/>
    </location>
</feature>
<dbReference type="AlphaFoldDB" id="A0A2K8KYT4"/>
<reference evidence="2 3" key="1">
    <citation type="submission" date="2016-12" db="EMBL/GenBank/DDBJ databases">
        <title>Isolation and genomic insights into novel planktonic Zetaproteobacteria from stratified waters of the Chesapeake Bay.</title>
        <authorList>
            <person name="McAllister S.M."/>
            <person name="Kato S."/>
            <person name="Chan C.S."/>
            <person name="Chiu B.K."/>
            <person name="Field E.K."/>
        </authorList>
    </citation>
    <scope>NUCLEOTIDE SEQUENCE [LARGE SCALE GENOMIC DNA]</scope>
    <source>
        <strain evidence="2 3">CP-5</strain>
    </source>
</reference>
<evidence type="ECO:0000259" key="1">
    <source>
        <dbReference type="Pfam" id="PF00117"/>
    </source>
</evidence>
<dbReference type="KEGG" id="maes:Ga0123461_1735"/>
<dbReference type="GO" id="GO:0005829">
    <property type="term" value="C:cytosol"/>
    <property type="evidence" value="ECO:0007669"/>
    <property type="project" value="TreeGrafter"/>
</dbReference>
<dbReference type="Proteomes" id="UP000231701">
    <property type="component" value="Chromosome"/>
</dbReference>
<dbReference type="Pfam" id="PF00117">
    <property type="entry name" value="GATase"/>
    <property type="match status" value="1"/>
</dbReference>
<keyword evidence="2" id="KW-0315">Glutamine amidotransferase</keyword>
<organism evidence="2 3">
    <name type="scientific">Mariprofundus aestuarium</name>
    <dbReference type="NCBI Taxonomy" id="1921086"/>
    <lineage>
        <taxon>Bacteria</taxon>
        <taxon>Pseudomonadati</taxon>
        <taxon>Pseudomonadota</taxon>
        <taxon>Candidatius Mariprofundia</taxon>
        <taxon>Mariprofundales</taxon>
        <taxon>Mariprofundaceae</taxon>
        <taxon>Mariprofundus</taxon>
    </lineage>
</organism>
<dbReference type="SUPFAM" id="SSF52317">
    <property type="entry name" value="Class I glutamine amidotransferase-like"/>
    <property type="match status" value="1"/>
</dbReference>
<keyword evidence="2" id="KW-0808">Transferase</keyword>
<evidence type="ECO:0000313" key="3">
    <source>
        <dbReference type="Proteomes" id="UP000231701"/>
    </source>
</evidence>
<dbReference type="InterPro" id="IPR044992">
    <property type="entry name" value="ChyE-like"/>
</dbReference>
<dbReference type="PANTHER" id="PTHR42695:SF5">
    <property type="entry name" value="GLUTAMINE AMIDOTRANSFERASE YLR126C-RELATED"/>
    <property type="match status" value="1"/>
</dbReference>
<dbReference type="InterPro" id="IPR017926">
    <property type="entry name" value="GATASE"/>
</dbReference>
<name>A0A2K8KYT4_MARES</name>
<proteinExistence type="predicted"/>
<dbReference type="InterPro" id="IPR029062">
    <property type="entry name" value="Class_I_gatase-like"/>
</dbReference>
<dbReference type="PANTHER" id="PTHR42695">
    <property type="entry name" value="GLUTAMINE AMIDOTRANSFERASE YLR126C-RELATED"/>
    <property type="match status" value="1"/>
</dbReference>
<dbReference type="OrthoDB" id="9813383at2"/>
<keyword evidence="3" id="KW-1185">Reference proteome</keyword>
<protein>
    <submittedName>
        <fullName evidence="2">GMP synthase-Glutamine amidotransferase</fullName>
    </submittedName>
</protein>
<accession>A0A2K8KYT4</accession>
<dbReference type="RefSeq" id="WP_100277955.1">
    <property type="nucleotide sequence ID" value="NZ_CP018799.1"/>
</dbReference>
<dbReference type="GO" id="GO:0016740">
    <property type="term" value="F:transferase activity"/>
    <property type="evidence" value="ECO:0007669"/>
    <property type="project" value="UniProtKB-KW"/>
</dbReference>
<sequence>MRFLVIQHLDIEPPALIGEVIQSAGHTLITIHLDQGAPLPDSTGFNGIIIMGGPQSANDEIDYILSELAWVRETLDRGLPMLGVCLGAQIMAKASGAEIIASPIRELGWHPVYHTVETGNDPLFKDMVDGLPVFQWHGETFSLTDAMTLLATHFDVPSQAFRLGKAQYGLQFHVEVDESTIRPWIEYGKSERAFLGTEGISLLHRESSLYLGSMQNFCRNMVNNWLKEIAP</sequence>